<dbReference type="Proteomes" id="UP001304461">
    <property type="component" value="Unassembled WGS sequence"/>
</dbReference>
<protein>
    <submittedName>
        <fullName evidence="1">DUF938 domain-containing protein</fullName>
    </submittedName>
</protein>
<dbReference type="PANTHER" id="PTHR20974:SF0">
    <property type="entry name" value="UPF0585 PROTEIN CG18661"/>
    <property type="match status" value="1"/>
</dbReference>
<reference evidence="1 2" key="1">
    <citation type="submission" date="2023-12" db="EMBL/GenBank/DDBJ databases">
        <title>Baltic Sea Cyanobacteria.</title>
        <authorList>
            <person name="Delbaje E."/>
            <person name="Fewer D.P."/>
            <person name="Shishido T.K."/>
        </authorList>
    </citation>
    <scope>NUCLEOTIDE SEQUENCE [LARGE SCALE GENOMIC DNA]</scope>
    <source>
        <strain evidence="1 2">UHCC 0139</strain>
    </source>
</reference>
<organism evidence="1 2">
    <name type="scientific">Cyanobium gracile UHCC 0139</name>
    <dbReference type="NCBI Taxonomy" id="3110308"/>
    <lineage>
        <taxon>Bacteria</taxon>
        <taxon>Bacillati</taxon>
        <taxon>Cyanobacteriota</taxon>
        <taxon>Cyanophyceae</taxon>
        <taxon>Synechococcales</taxon>
        <taxon>Prochlorococcaceae</taxon>
        <taxon>Cyanobium</taxon>
    </lineage>
</organism>
<proteinExistence type="predicted"/>
<dbReference type="SUPFAM" id="SSF53335">
    <property type="entry name" value="S-adenosyl-L-methionine-dependent methyltransferases"/>
    <property type="match status" value="1"/>
</dbReference>
<dbReference type="RefSeq" id="WP_323305904.1">
    <property type="nucleotide sequence ID" value="NZ_JAYGHX010000007.1"/>
</dbReference>
<dbReference type="Pfam" id="PF06080">
    <property type="entry name" value="DUF938"/>
    <property type="match status" value="1"/>
</dbReference>
<dbReference type="CDD" id="cd02440">
    <property type="entry name" value="AdoMet_MTases"/>
    <property type="match status" value="1"/>
</dbReference>
<dbReference type="InterPro" id="IPR029063">
    <property type="entry name" value="SAM-dependent_MTases_sf"/>
</dbReference>
<evidence type="ECO:0000313" key="2">
    <source>
        <dbReference type="Proteomes" id="UP001304461"/>
    </source>
</evidence>
<keyword evidence="2" id="KW-1185">Reference proteome</keyword>
<gene>
    <name evidence="1" type="ORF">VB738_11720</name>
</gene>
<dbReference type="PANTHER" id="PTHR20974">
    <property type="entry name" value="UPF0585 PROTEIN CG18661"/>
    <property type="match status" value="1"/>
</dbReference>
<dbReference type="EMBL" id="JAYGHX010000007">
    <property type="protein sequence ID" value="MEA5391924.1"/>
    <property type="molecule type" value="Genomic_DNA"/>
</dbReference>
<sequence>MDVDALAFSPACLRNQEPILALLRHWLPPGARVLEVGSGSGQHAIHMARHLPGVRWQPSERQEALAGLGARIALEGGDGLAPGAQVAAPLVLEVTQPHWPAGPFEAVFTANTLHIMPAAAVPHLLAGGARVLAEDGLLLVYGPFRYGERHTAASNEAFDAHLRQLDPAMGVRDAEVIEREAASLGLQLQADAAMPANNRLLVFQKHGEGRGG</sequence>
<dbReference type="InterPro" id="IPR010342">
    <property type="entry name" value="DUF938"/>
</dbReference>
<dbReference type="Gene3D" id="3.40.50.150">
    <property type="entry name" value="Vaccinia Virus protein VP39"/>
    <property type="match status" value="1"/>
</dbReference>
<evidence type="ECO:0000313" key="1">
    <source>
        <dbReference type="EMBL" id="MEA5391924.1"/>
    </source>
</evidence>
<name>A0ABU5RVX5_9CYAN</name>
<accession>A0ABU5RVX5</accession>
<comment type="caution">
    <text evidence="1">The sequence shown here is derived from an EMBL/GenBank/DDBJ whole genome shotgun (WGS) entry which is preliminary data.</text>
</comment>